<feature type="region of interest" description="Disordered" evidence="1">
    <location>
        <begin position="1"/>
        <end position="74"/>
    </location>
</feature>
<dbReference type="AlphaFoldDB" id="A0AAV4C3H8"/>
<evidence type="ECO:0000313" key="3">
    <source>
        <dbReference type="Proteomes" id="UP000735302"/>
    </source>
</evidence>
<feature type="compositionally biased region" description="Basic and acidic residues" evidence="1">
    <location>
        <begin position="1"/>
        <end position="13"/>
    </location>
</feature>
<dbReference type="EMBL" id="BLXT01005777">
    <property type="protein sequence ID" value="GFO25912.1"/>
    <property type="molecule type" value="Genomic_DNA"/>
</dbReference>
<protein>
    <submittedName>
        <fullName evidence="2">Uncharacterized protein</fullName>
    </submittedName>
</protein>
<sequence>MDRQGGESAKDNLLEPEQCNNIHSADKAEEGQGNFTQHPPQKVDITGLDAAYDDDSIDEDSSSGDHEHHEFPPDSFFREHFLPLMIQLADASVMV</sequence>
<feature type="compositionally biased region" description="Acidic residues" evidence="1">
    <location>
        <begin position="51"/>
        <end position="62"/>
    </location>
</feature>
<feature type="compositionally biased region" description="Basic and acidic residues" evidence="1">
    <location>
        <begin position="63"/>
        <end position="74"/>
    </location>
</feature>
<accession>A0AAV4C3H8</accession>
<gene>
    <name evidence="2" type="ORF">PoB_005241700</name>
</gene>
<proteinExistence type="predicted"/>
<comment type="caution">
    <text evidence="2">The sequence shown here is derived from an EMBL/GenBank/DDBJ whole genome shotgun (WGS) entry which is preliminary data.</text>
</comment>
<reference evidence="2 3" key="1">
    <citation type="journal article" date="2021" name="Elife">
        <title>Chloroplast acquisition without the gene transfer in kleptoplastic sea slugs, Plakobranchus ocellatus.</title>
        <authorList>
            <person name="Maeda T."/>
            <person name="Takahashi S."/>
            <person name="Yoshida T."/>
            <person name="Shimamura S."/>
            <person name="Takaki Y."/>
            <person name="Nagai Y."/>
            <person name="Toyoda A."/>
            <person name="Suzuki Y."/>
            <person name="Arimoto A."/>
            <person name="Ishii H."/>
            <person name="Satoh N."/>
            <person name="Nishiyama T."/>
            <person name="Hasebe M."/>
            <person name="Maruyama T."/>
            <person name="Minagawa J."/>
            <person name="Obokata J."/>
            <person name="Shigenobu S."/>
        </authorList>
    </citation>
    <scope>NUCLEOTIDE SEQUENCE [LARGE SCALE GENOMIC DNA]</scope>
</reference>
<keyword evidence="3" id="KW-1185">Reference proteome</keyword>
<evidence type="ECO:0000313" key="2">
    <source>
        <dbReference type="EMBL" id="GFO25912.1"/>
    </source>
</evidence>
<name>A0AAV4C3H8_9GAST</name>
<evidence type="ECO:0000256" key="1">
    <source>
        <dbReference type="SAM" id="MobiDB-lite"/>
    </source>
</evidence>
<organism evidence="2 3">
    <name type="scientific">Plakobranchus ocellatus</name>
    <dbReference type="NCBI Taxonomy" id="259542"/>
    <lineage>
        <taxon>Eukaryota</taxon>
        <taxon>Metazoa</taxon>
        <taxon>Spiralia</taxon>
        <taxon>Lophotrochozoa</taxon>
        <taxon>Mollusca</taxon>
        <taxon>Gastropoda</taxon>
        <taxon>Heterobranchia</taxon>
        <taxon>Euthyneura</taxon>
        <taxon>Panpulmonata</taxon>
        <taxon>Sacoglossa</taxon>
        <taxon>Placobranchoidea</taxon>
        <taxon>Plakobranchidae</taxon>
        <taxon>Plakobranchus</taxon>
    </lineage>
</organism>
<dbReference type="Proteomes" id="UP000735302">
    <property type="component" value="Unassembled WGS sequence"/>
</dbReference>